<dbReference type="RefSeq" id="XP_060423175.1">
    <property type="nucleotide sequence ID" value="XM_060567272.1"/>
</dbReference>
<accession>A0AAJ0ENB6</accession>
<comment type="caution">
    <text evidence="1">The sequence shown here is derived from an EMBL/GenBank/DDBJ whole genome shotgun (WGS) entry which is preliminary data.</text>
</comment>
<sequence length="132" mass="14061">MTAPSPLSRQKLLKAGGISTVSRALSTGGRCRSLDLRSRNCWLAGAYLGPTPTEHPGLSPALTTAASVATSDWTSSMGGGKRCNVWSTSGGYCPDFGVLEQMHAGRGMPIFLDRDIENHFIRKDSSNFSLVT</sequence>
<gene>
    <name evidence="1" type="ORF">BDP55DRAFT_398709</name>
</gene>
<evidence type="ECO:0000313" key="2">
    <source>
        <dbReference type="Proteomes" id="UP001224890"/>
    </source>
</evidence>
<reference evidence="1" key="1">
    <citation type="submission" date="2021-06" db="EMBL/GenBank/DDBJ databases">
        <title>Comparative genomics, transcriptomics and evolutionary studies reveal genomic signatures of adaptation to plant cell wall in hemibiotrophic fungi.</title>
        <authorList>
            <consortium name="DOE Joint Genome Institute"/>
            <person name="Baroncelli R."/>
            <person name="Diaz J.F."/>
            <person name="Benocci T."/>
            <person name="Peng M."/>
            <person name="Battaglia E."/>
            <person name="Haridas S."/>
            <person name="Andreopoulos W."/>
            <person name="Labutti K."/>
            <person name="Pangilinan J."/>
            <person name="Floch G.L."/>
            <person name="Makela M.R."/>
            <person name="Henrissat B."/>
            <person name="Grigoriev I.V."/>
            <person name="Crouch J.A."/>
            <person name="De Vries R.P."/>
            <person name="Sukno S.A."/>
            <person name="Thon M.R."/>
        </authorList>
    </citation>
    <scope>NUCLEOTIDE SEQUENCE</scope>
    <source>
        <strain evidence="1">CBS 193.32</strain>
    </source>
</reference>
<dbReference type="GeneID" id="85451798"/>
<organism evidence="1 2">
    <name type="scientific">Colletotrichum godetiae</name>
    <dbReference type="NCBI Taxonomy" id="1209918"/>
    <lineage>
        <taxon>Eukaryota</taxon>
        <taxon>Fungi</taxon>
        <taxon>Dikarya</taxon>
        <taxon>Ascomycota</taxon>
        <taxon>Pezizomycotina</taxon>
        <taxon>Sordariomycetes</taxon>
        <taxon>Hypocreomycetidae</taxon>
        <taxon>Glomerellales</taxon>
        <taxon>Glomerellaceae</taxon>
        <taxon>Colletotrichum</taxon>
        <taxon>Colletotrichum acutatum species complex</taxon>
    </lineage>
</organism>
<dbReference type="AlphaFoldDB" id="A0AAJ0ENB6"/>
<keyword evidence="2" id="KW-1185">Reference proteome</keyword>
<proteinExistence type="predicted"/>
<dbReference type="Proteomes" id="UP001224890">
    <property type="component" value="Unassembled WGS sequence"/>
</dbReference>
<protein>
    <submittedName>
        <fullName evidence="1">Uncharacterized protein</fullName>
    </submittedName>
</protein>
<evidence type="ECO:0000313" key="1">
    <source>
        <dbReference type="EMBL" id="KAK1658411.1"/>
    </source>
</evidence>
<dbReference type="EMBL" id="JAHMHR010000074">
    <property type="protein sequence ID" value="KAK1658411.1"/>
    <property type="molecule type" value="Genomic_DNA"/>
</dbReference>
<name>A0AAJ0ENB6_9PEZI</name>